<organism evidence="3 4">
    <name type="scientific">Rosa chinensis</name>
    <name type="common">China rose</name>
    <dbReference type="NCBI Taxonomy" id="74649"/>
    <lineage>
        <taxon>Eukaryota</taxon>
        <taxon>Viridiplantae</taxon>
        <taxon>Streptophyta</taxon>
        <taxon>Embryophyta</taxon>
        <taxon>Tracheophyta</taxon>
        <taxon>Spermatophyta</taxon>
        <taxon>Magnoliopsida</taxon>
        <taxon>eudicotyledons</taxon>
        <taxon>Gunneridae</taxon>
        <taxon>Pentapetalae</taxon>
        <taxon>rosids</taxon>
        <taxon>fabids</taxon>
        <taxon>Rosales</taxon>
        <taxon>Rosaceae</taxon>
        <taxon>Rosoideae</taxon>
        <taxon>Rosoideae incertae sedis</taxon>
        <taxon>Rosa</taxon>
    </lineage>
</organism>
<reference evidence="3 4" key="1">
    <citation type="journal article" date="2018" name="Nat. Genet.">
        <title>The Rosa genome provides new insights in the design of modern roses.</title>
        <authorList>
            <person name="Bendahmane M."/>
        </authorList>
    </citation>
    <scope>NUCLEOTIDE SEQUENCE [LARGE SCALE GENOMIC DNA]</scope>
    <source>
        <strain evidence="4">cv. Old Blush</strain>
    </source>
</reference>
<gene>
    <name evidence="3" type="ORF">RchiOBHm_Chr2g0174751</name>
</gene>
<keyword evidence="3" id="KW-0378">Hydrolase</keyword>
<name>A0A2P6S6A5_ROSCH</name>
<dbReference type="GO" id="GO:0005975">
    <property type="term" value="P:carbohydrate metabolic process"/>
    <property type="evidence" value="ECO:0007669"/>
    <property type="project" value="InterPro"/>
</dbReference>
<dbReference type="Proteomes" id="UP000238479">
    <property type="component" value="Chromosome 2"/>
</dbReference>
<dbReference type="STRING" id="74649.A0A2P6S6A5"/>
<dbReference type="Pfam" id="PF00232">
    <property type="entry name" value="Glyco_hydro_1"/>
    <property type="match status" value="1"/>
</dbReference>
<dbReference type="EMBL" id="PDCK01000040">
    <property type="protein sequence ID" value="PRQ54189.1"/>
    <property type="molecule type" value="Genomic_DNA"/>
</dbReference>
<dbReference type="GO" id="GO:0008422">
    <property type="term" value="F:beta-glucosidase activity"/>
    <property type="evidence" value="ECO:0007669"/>
    <property type="project" value="UniProtKB-EC"/>
</dbReference>
<evidence type="ECO:0000313" key="3">
    <source>
        <dbReference type="EMBL" id="PRQ54189.1"/>
    </source>
</evidence>
<dbReference type="InterPro" id="IPR017853">
    <property type="entry name" value="GH"/>
</dbReference>
<comment type="similarity">
    <text evidence="1 2">Belongs to the glycosyl hydrolase 1 family.</text>
</comment>
<dbReference type="FunFam" id="3.20.20.80:FF:000041">
    <property type="entry name" value="Beta-glucosidase 7"/>
    <property type="match status" value="1"/>
</dbReference>
<dbReference type="EC" id="3.2.1.21" evidence="3"/>
<protein>
    <submittedName>
        <fullName evidence="3">Putative beta-glucosidase</fullName>
        <ecNumber evidence="3">3.2.1.21</ecNumber>
    </submittedName>
</protein>
<sequence>MRPSICSMEQYCWFCVLLGLETSDYLPLSHTLRDFKDSSKTQVSVQFGRGCWFCRFYMMMSCLTARTMEACFRGCSHVFELVAGTGALDDAKLPNLNKAQSTSTGSETISRKDFPADFKFGCATSALQTEGSGTEGGRGPAIWDKYIQDGTPGIKIAVDSYHRYKDVQLLKAIGVDTYRFSMSWSRILPGGTIDAGINQEGIDFYNNFINELISNGITPFVTLFHFDLPTALSTKYNGFLSIDIVDDFKAYADLCFKTFGDRVKYWATINEPQVWGEYGFTNTDPNANAATDPFLSTHHVLLAHAAAAKLYKNTYQASQGGEIGIPLVVEWFEPFEDTMPDKAAARRAFDFLVGWLVEPLVYGDYPFIMKALVKDGLPEFTDEQKELVKGSFDYIGVNYYTSRFAAPIAIVDGEEITSFDQYQHVNITVDGPDGEPIGPATPGSSEIYVYPEGLKKALILLKEYGNPKFYITENGYPDKRDDTIPLSTALIDDARIHHIRDHLTAIKEAMNTGTNVKGYLMWALLDCMELGSGYQVRFGLNYTDYLNNLNRTAKKSAGWLKTFLASK</sequence>
<dbReference type="OMA" id="MDPFVNG"/>
<evidence type="ECO:0000256" key="2">
    <source>
        <dbReference type="RuleBase" id="RU003690"/>
    </source>
</evidence>
<dbReference type="Gramene" id="PRQ54189">
    <property type="protein sequence ID" value="PRQ54189"/>
    <property type="gene ID" value="RchiOBHm_Chr2g0174751"/>
</dbReference>
<comment type="caution">
    <text evidence="3">The sequence shown here is derived from an EMBL/GenBank/DDBJ whole genome shotgun (WGS) entry which is preliminary data.</text>
</comment>
<keyword evidence="3" id="KW-0326">Glycosidase</keyword>
<dbReference type="SUPFAM" id="SSF51445">
    <property type="entry name" value="(Trans)glycosidases"/>
    <property type="match status" value="1"/>
</dbReference>
<dbReference type="Gene3D" id="3.20.20.80">
    <property type="entry name" value="Glycosidases"/>
    <property type="match status" value="1"/>
</dbReference>
<evidence type="ECO:0000313" key="4">
    <source>
        <dbReference type="Proteomes" id="UP000238479"/>
    </source>
</evidence>
<dbReference type="PANTHER" id="PTHR10353:SF154">
    <property type="entry name" value="BETA-GLUCOSIDASE 9-RELATED"/>
    <property type="match status" value="1"/>
</dbReference>
<dbReference type="PANTHER" id="PTHR10353">
    <property type="entry name" value="GLYCOSYL HYDROLASE"/>
    <property type="match status" value="1"/>
</dbReference>
<keyword evidence="4" id="KW-1185">Reference proteome</keyword>
<evidence type="ECO:0000256" key="1">
    <source>
        <dbReference type="ARBA" id="ARBA00010838"/>
    </source>
</evidence>
<proteinExistence type="inferred from homology"/>
<dbReference type="InterPro" id="IPR001360">
    <property type="entry name" value="Glyco_hydro_1"/>
</dbReference>
<dbReference type="PRINTS" id="PR00131">
    <property type="entry name" value="GLHYDRLASE1"/>
</dbReference>
<accession>A0A2P6S6A5</accession>
<dbReference type="AlphaFoldDB" id="A0A2P6S6A5"/>